<dbReference type="NCBIfam" id="NF004805">
    <property type="entry name" value="PRK06153.1-4"/>
    <property type="match status" value="1"/>
</dbReference>
<dbReference type="HOGENOM" id="CLU_058815_0_0_5"/>
<keyword evidence="3" id="KW-0614">Plasmid</keyword>
<evidence type="ECO:0000259" key="1">
    <source>
        <dbReference type="Pfam" id="PF00899"/>
    </source>
</evidence>
<dbReference type="NCBIfam" id="NF004804">
    <property type="entry name" value="PRK06153.1-3"/>
    <property type="match status" value="1"/>
</dbReference>
<dbReference type="NCBIfam" id="NF004803">
    <property type="entry name" value="PRK06153.1-2"/>
    <property type="match status" value="1"/>
</dbReference>
<feature type="domain" description="DUF6791" evidence="2">
    <location>
        <begin position="11"/>
        <end position="166"/>
    </location>
</feature>
<accession>A0A068TIW7</accession>
<dbReference type="KEGG" id="ngl:RG1141_PB00140"/>
<evidence type="ECO:0000259" key="2">
    <source>
        <dbReference type="Pfam" id="PF20590"/>
    </source>
</evidence>
<proteinExistence type="predicted"/>
<dbReference type="InterPro" id="IPR046741">
    <property type="entry name" value="DUF6791"/>
</dbReference>
<evidence type="ECO:0000313" key="4">
    <source>
        <dbReference type="Proteomes" id="UP000028186"/>
    </source>
</evidence>
<dbReference type="PATRIC" id="fig|1028801.3.peg.6159"/>
<dbReference type="CDD" id="cd01483">
    <property type="entry name" value="E1_enzyme_family"/>
    <property type="match status" value="1"/>
</dbReference>
<protein>
    <submittedName>
        <fullName evidence="3">UBA/THIF-type NAD/FAD binding protein</fullName>
    </submittedName>
</protein>
<dbReference type="InterPro" id="IPR035985">
    <property type="entry name" value="Ubiquitin-activating_enz"/>
</dbReference>
<dbReference type="AlphaFoldDB" id="A0A068TIW7"/>
<dbReference type="Gene3D" id="3.40.50.720">
    <property type="entry name" value="NAD(P)-binding Rossmann-like Domain"/>
    <property type="match status" value="1"/>
</dbReference>
<feature type="domain" description="THIF-type NAD/FAD binding fold" evidence="1">
    <location>
        <begin position="179"/>
        <end position="304"/>
    </location>
</feature>
<geneLocation type="plasmid" evidence="4">
    <name>III</name>
</geneLocation>
<reference evidence="4" key="1">
    <citation type="journal article" date="2014" name="BMC Genomics">
        <title>Genome sequencing of two Neorhizobium galegae strains reveals a noeT gene responsible for the unusual acetylation of the nodulation factors.</title>
        <authorList>
            <person name="Osterman J."/>
            <person name="Marsh J."/>
            <person name="Laine P.K."/>
            <person name="Zeng Z."/>
            <person name="Alatalo E."/>
            <person name="Sullivan J.T."/>
            <person name="Young J.P."/>
            <person name="Thomas-Oates J."/>
            <person name="Paulin L."/>
            <person name="Lindstrom K."/>
        </authorList>
    </citation>
    <scope>NUCLEOTIDE SEQUENCE [LARGE SCALE GENOMIC DNA]</scope>
    <source>
        <strain evidence="4">HAMBI 1141</strain>
        <plasmid evidence="4">III</plasmid>
    </source>
</reference>
<dbReference type="Pfam" id="PF20590">
    <property type="entry name" value="DUF6791"/>
    <property type="match status" value="1"/>
</dbReference>
<dbReference type="SUPFAM" id="SSF69572">
    <property type="entry name" value="Activating enzymes of the ubiquitin-like proteins"/>
    <property type="match status" value="1"/>
</dbReference>
<organism evidence="3 4">
    <name type="scientific">Neorhizobium galegae bv. officinalis bv. officinalis str. HAMBI 1141</name>
    <dbReference type="NCBI Taxonomy" id="1028801"/>
    <lineage>
        <taxon>Bacteria</taxon>
        <taxon>Pseudomonadati</taxon>
        <taxon>Pseudomonadota</taxon>
        <taxon>Alphaproteobacteria</taxon>
        <taxon>Hyphomicrobiales</taxon>
        <taxon>Rhizobiaceae</taxon>
        <taxon>Rhizobium/Agrobacterium group</taxon>
        <taxon>Neorhizobium</taxon>
    </lineage>
</organism>
<name>A0A068TIW7_NEOGA</name>
<dbReference type="InterPro" id="IPR000594">
    <property type="entry name" value="ThiF_NAD_FAD-bd"/>
</dbReference>
<dbReference type="Proteomes" id="UP000028186">
    <property type="component" value="Plasmid pHAMBI1141b"/>
</dbReference>
<sequence>MFQKLVSHNRDIQRLVEKGYAVGFDSNYLIIRDIPYLDAEGKLQTGAIVTTLVFTDQLHVSQQDHQVFFAGAHPHNIDGSKITNLGGGETTLALSSAARDVRVQRQFSNKPFKNGVWSTFQDFFEKVESYVRVISGPAIERHVVTPLTFRVVESGLEEPVFKIRDTLTSRAEISELSAKFKDDVIAIIGLGGTGAYVLDLMVKTPVKEVRGFDGDDYHVHNAFRSPGSLLPEQEFGRKKSDVYQERYESFRHGLLLKPEVVTAESIDDLRGMTFAFVCVDKGSSRKAIFDVLIALKIPFIDVGMGPKRRNGSLSGMLRVTYYSAEKAMKVMAKELSELSDPQDNIYRTNIQIGELNALNAALAVVKYKKVRGFYTDEKPAYHFLFEIADMKIASLDEADDED</sequence>
<evidence type="ECO:0000313" key="3">
    <source>
        <dbReference type="EMBL" id="CDN58362.1"/>
    </source>
</evidence>
<dbReference type="RefSeq" id="WP_040125942.1">
    <property type="nucleotide sequence ID" value="NZ_HG938357.1"/>
</dbReference>
<dbReference type="GO" id="GO:0008641">
    <property type="term" value="F:ubiquitin-like modifier activating enzyme activity"/>
    <property type="evidence" value="ECO:0007669"/>
    <property type="project" value="InterPro"/>
</dbReference>
<gene>
    <name evidence="3" type="ORF">RG1141_PB00140</name>
</gene>
<dbReference type="EMBL" id="HG938357">
    <property type="protein sequence ID" value="CDN58362.1"/>
    <property type="molecule type" value="Genomic_DNA"/>
</dbReference>
<dbReference type="Pfam" id="PF00899">
    <property type="entry name" value="ThiF"/>
    <property type="match status" value="1"/>
</dbReference>